<dbReference type="HOGENOM" id="CLU_037723_0_0_9"/>
<reference evidence="6" key="1">
    <citation type="submission" date="2011-06" db="EMBL/GenBank/DDBJ databases">
        <title>Complete genome sequence of Paenibacillus mucilaginosus KNP414.</title>
        <authorList>
            <person name="Wang J."/>
            <person name="Hu S."/>
            <person name="Hu X."/>
            <person name="Zhang B."/>
            <person name="Dong D."/>
            <person name="Zhang S."/>
            <person name="Zhao K."/>
            <person name="Wu D."/>
        </authorList>
    </citation>
    <scope>NUCLEOTIDE SEQUENCE [LARGE SCALE GENOMIC DNA]</scope>
    <source>
        <strain evidence="6">KNP414</strain>
    </source>
</reference>
<dbReference type="PATRIC" id="fig|1036673.3.peg.1776"/>
<keyword evidence="2" id="KW-0378">Hydrolase</keyword>
<evidence type="ECO:0000259" key="4">
    <source>
        <dbReference type="Pfam" id="PF21254"/>
    </source>
</evidence>
<dbReference type="InterPro" id="IPR013830">
    <property type="entry name" value="SGNH_hydro"/>
</dbReference>
<accession>F8FRJ2</accession>
<dbReference type="InterPro" id="IPR036514">
    <property type="entry name" value="SGNH_hydro_sf"/>
</dbReference>
<sequence length="366" mass="40683">MSLRFDFGPGGAVENGYTKVTETDLYDPEKGYGFVDCSNITSRRREEQPLTGDFCIPFGAVFLADAKDGNYIVSLTAGDAWAPTSTTVKSNGERLVLREIRTVAGQYAREQFAVNVRGGQLKLSFSGIAPRINALEITPSGEQITLFLAGDSTVTDSSGKGFPFSGWGQMLPCFFKHDVAVANHAAGGRSSKSFIAEGRLDAIEEELKEGDYLFIQFGHNDQKWDEPRHTDPATTYPEYLRRYIDAARSRKAVPVLVTSVHRRYFDDSGKLKNTHDAYLDAVRQLAEEEAVALIDLAEKSRRLFEELGPEGTKSIFLWGGPGEWMNYAGGIQDNTHFQERGSLRIAELVVEGIRERNLQSLVMFLR</sequence>
<evidence type="ECO:0000259" key="3">
    <source>
        <dbReference type="Pfam" id="PF13472"/>
    </source>
</evidence>
<protein>
    <submittedName>
        <fullName evidence="5">Lipolytic protein G-D-S-L family</fullName>
    </submittedName>
</protein>
<dbReference type="SUPFAM" id="SSF52266">
    <property type="entry name" value="SGNH hydrolase"/>
    <property type="match status" value="1"/>
</dbReference>
<evidence type="ECO:0000256" key="2">
    <source>
        <dbReference type="ARBA" id="ARBA00022801"/>
    </source>
</evidence>
<feature type="domain" description="Beta-agarase/YXIM esterase-like galactose-binding" evidence="4">
    <location>
        <begin position="4"/>
        <end position="123"/>
    </location>
</feature>
<feature type="domain" description="SGNH hydrolase-type esterase" evidence="3">
    <location>
        <begin position="150"/>
        <end position="301"/>
    </location>
</feature>
<dbReference type="EMBL" id="CP002869">
    <property type="protein sequence ID" value="AEI40549.1"/>
    <property type="molecule type" value="Genomic_DNA"/>
</dbReference>
<dbReference type="PANTHER" id="PTHR43695:SF1">
    <property type="entry name" value="RHAMNOGALACTURONAN ACETYLESTERASE"/>
    <property type="match status" value="1"/>
</dbReference>
<dbReference type="InterPro" id="IPR049033">
    <property type="entry name" value="AGA-YXIM_GBD"/>
</dbReference>
<proteinExistence type="inferred from homology"/>
<dbReference type="RefSeq" id="WP_013915710.1">
    <property type="nucleotide sequence ID" value="NC_015690.1"/>
</dbReference>
<organism evidence="5 6">
    <name type="scientific">Paenibacillus mucilaginosus (strain KNP414)</name>
    <dbReference type="NCBI Taxonomy" id="1036673"/>
    <lineage>
        <taxon>Bacteria</taxon>
        <taxon>Bacillati</taxon>
        <taxon>Bacillota</taxon>
        <taxon>Bacilli</taxon>
        <taxon>Bacillales</taxon>
        <taxon>Paenibacillaceae</taxon>
        <taxon>Paenibacillus</taxon>
    </lineage>
</organism>
<evidence type="ECO:0000256" key="1">
    <source>
        <dbReference type="ARBA" id="ARBA00008668"/>
    </source>
</evidence>
<dbReference type="PANTHER" id="PTHR43695">
    <property type="entry name" value="PUTATIVE (AFU_ORTHOLOGUE AFUA_2G17250)-RELATED"/>
    <property type="match status" value="1"/>
</dbReference>
<dbReference type="SUPFAM" id="SSF49785">
    <property type="entry name" value="Galactose-binding domain-like"/>
    <property type="match status" value="1"/>
</dbReference>
<dbReference type="InterPro" id="IPR037459">
    <property type="entry name" value="RhgT-like"/>
</dbReference>
<dbReference type="Proteomes" id="UP000006620">
    <property type="component" value="Chromosome"/>
</dbReference>
<dbReference type="Pfam" id="PF13472">
    <property type="entry name" value="Lipase_GDSL_2"/>
    <property type="match status" value="1"/>
</dbReference>
<dbReference type="Gene3D" id="3.40.50.1110">
    <property type="entry name" value="SGNH hydrolase"/>
    <property type="match status" value="1"/>
</dbReference>
<dbReference type="Pfam" id="PF21254">
    <property type="entry name" value="AGA-YXIM_GBD"/>
    <property type="match status" value="1"/>
</dbReference>
<dbReference type="InterPro" id="IPR008979">
    <property type="entry name" value="Galactose-bd-like_sf"/>
</dbReference>
<comment type="similarity">
    <text evidence="1">Belongs to the 'GDSL' lipolytic enzyme family.</text>
</comment>
<dbReference type="Gene3D" id="2.60.120.430">
    <property type="entry name" value="Galactose-binding lectin"/>
    <property type="match status" value="1"/>
</dbReference>
<dbReference type="AlphaFoldDB" id="F8FRJ2"/>
<name>F8FRJ2_PAEMK</name>
<evidence type="ECO:0000313" key="6">
    <source>
        <dbReference type="Proteomes" id="UP000006620"/>
    </source>
</evidence>
<reference evidence="5 6" key="2">
    <citation type="journal article" date="2013" name="Genome Announc.">
        <title>Genome Sequence of Growth-Improving Paenibacillus mucilaginosus Strain KNP414.</title>
        <authorList>
            <person name="Lu J.J."/>
            <person name="Wang J.F."/>
            <person name="Hu X.F."/>
        </authorList>
    </citation>
    <scope>NUCLEOTIDE SEQUENCE [LARGE SCALE GENOMIC DNA]</scope>
    <source>
        <strain evidence="5 6">KNP414</strain>
    </source>
</reference>
<dbReference type="KEGG" id="pms:KNP414_01988"/>
<dbReference type="GO" id="GO:0016787">
    <property type="term" value="F:hydrolase activity"/>
    <property type="evidence" value="ECO:0007669"/>
    <property type="project" value="UniProtKB-KW"/>
</dbReference>
<evidence type="ECO:0000313" key="5">
    <source>
        <dbReference type="EMBL" id="AEI40549.1"/>
    </source>
</evidence>
<gene>
    <name evidence="5" type="ordered locus">KNP414_01988</name>
</gene>
<dbReference type="CDD" id="cd01821">
    <property type="entry name" value="Rhamnogalacturan_acetylesterase_like"/>
    <property type="match status" value="1"/>
</dbReference>